<protein>
    <submittedName>
        <fullName evidence="3">Uncharacterized protein</fullName>
    </submittedName>
</protein>
<dbReference type="AlphaFoldDB" id="A0A3D8HBR2"/>
<evidence type="ECO:0000313" key="4">
    <source>
        <dbReference type="Proteomes" id="UP000256321"/>
    </source>
</evidence>
<dbReference type="Pfam" id="PF20482">
    <property type="entry name" value="DUF6722"/>
    <property type="match status" value="1"/>
</dbReference>
<keyword evidence="1" id="KW-0472">Membrane</keyword>
<dbReference type="InterPro" id="IPR046568">
    <property type="entry name" value="DUF6722"/>
</dbReference>
<evidence type="ECO:0000313" key="3">
    <source>
        <dbReference type="EMBL" id="RDU48419.1"/>
    </source>
</evidence>
<reference evidence="2 5" key="2">
    <citation type="submission" date="2020-08" db="EMBL/GenBank/DDBJ databases">
        <title>Genome public.</title>
        <authorList>
            <person name="Liu C."/>
            <person name="Sun Q."/>
        </authorList>
    </citation>
    <scope>NUCLEOTIDE SEQUENCE [LARGE SCALE GENOMIC DNA]</scope>
    <source>
        <strain evidence="2 5">426_9</strain>
    </source>
</reference>
<proteinExistence type="predicted"/>
<accession>A0A3D8HBR2</accession>
<organism evidence="3 4">
    <name type="scientific">Parabacteroides acidifaciens</name>
    <dbReference type="NCBI Taxonomy" id="2290935"/>
    <lineage>
        <taxon>Bacteria</taxon>
        <taxon>Pseudomonadati</taxon>
        <taxon>Bacteroidota</taxon>
        <taxon>Bacteroidia</taxon>
        <taxon>Bacteroidales</taxon>
        <taxon>Tannerellaceae</taxon>
        <taxon>Parabacteroides</taxon>
    </lineage>
</organism>
<feature type="transmembrane region" description="Helical" evidence="1">
    <location>
        <begin position="55"/>
        <end position="77"/>
    </location>
</feature>
<name>A0A3D8HBR2_9BACT</name>
<dbReference type="RefSeq" id="WP_115500364.1">
    <property type="nucleotide sequence ID" value="NZ_JACRTI010000039.1"/>
</dbReference>
<evidence type="ECO:0000313" key="2">
    <source>
        <dbReference type="EMBL" id="MBC8602871.1"/>
    </source>
</evidence>
<comment type="caution">
    <text evidence="3">The sequence shown here is derived from an EMBL/GenBank/DDBJ whole genome shotgun (WGS) entry which is preliminary data.</text>
</comment>
<keyword evidence="1" id="KW-0812">Transmembrane</keyword>
<sequence length="79" mass="8666">MRKRQNVNFHLLPIKEESISIPKEVARYLLDISKLIIGGAVITAALDMIPDKITVIYIAGVAATVIAIGAFITLITYKK</sequence>
<gene>
    <name evidence="3" type="ORF">DWU89_14585</name>
    <name evidence="2" type="ORF">H8784_14220</name>
</gene>
<keyword evidence="5" id="KW-1185">Reference proteome</keyword>
<evidence type="ECO:0000256" key="1">
    <source>
        <dbReference type="SAM" id="Phobius"/>
    </source>
</evidence>
<keyword evidence="1" id="KW-1133">Transmembrane helix</keyword>
<dbReference type="Proteomes" id="UP000256321">
    <property type="component" value="Unassembled WGS sequence"/>
</dbReference>
<dbReference type="EMBL" id="QREV01000039">
    <property type="protein sequence ID" value="RDU48419.1"/>
    <property type="molecule type" value="Genomic_DNA"/>
</dbReference>
<dbReference type="EMBL" id="JACRTI010000039">
    <property type="protein sequence ID" value="MBC8602871.1"/>
    <property type="molecule type" value="Genomic_DNA"/>
</dbReference>
<evidence type="ECO:0000313" key="5">
    <source>
        <dbReference type="Proteomes" id="UP000629596"/>
    </source>
</evidence>
<reference evidence="3 4" key="1">
    <citation type="submission" date="2018-07" db="EMBL/GenBank/DDBJ databases">
        <title>Parabacteroides acidifaciens nov. sp., isolated from human feces.</title>
        <authorList>
            <person name="Wang Y.J."/>
        </authorList>
    </citation>
    <scope>NUCLEOTIDE SEQUENCE [LARGE SCALE GENOMIC DNA]</scope>
    <source>
        <strain evidence="3 4">426-9</strain>
    </source>
</reference>
<dbReference type="Proteomes" id="UP000629596">
    <property type="component" value="Unassembled WGS sequence"/>
</dbReference>